<keyword evidence="3" id="KW-0804">Transcription</keyword>
<comment type="caution">
    <text evidence="6">The sequence shown here is derived from an EMBL/GenBank/DDBJ whole genome shotgun (WGS) entry which is preliminary data.</text>
</comment>
<name>A0ABU4WW06_9HYPH</name>
<evidence type="ECO:0000259" key="5">
    <source>
        <dbReference type="PROSITE" id="PS50977"/>
    </source>
</evidence>
<sequence>MARLTREQSQALTREKLLASASEMVARDGYSGASIERIAEEAGFSKGAFYSNFTNKEDIFLQLLERNAGGDVVELTERLRSIDEPKDVIESLGEWANQRAKDKRWGTLAIDLLRIARRDNTLEDRHLRLFRDQWEGLGRLLSEKLFPYGDAQLRPLYVGGIILELVYGGMSSFMDDRAPGEMVRVALTSMHEAHLYRHKAEKAGRKRTAVS</sequence>
<protein>
    <submittedName>
        <fullName evidence="6">TetR/AcrR family transcriptional regulator</fullName>
    </submittedName>
</protein>
<keyword evidence="7" id="KW-1185">Reference proteome</keyword>
<dbReference type="PROSITE" id="PS50977">
    <property type="entry name" value="HTH_TETR_2"/>
    <property type="match status" value="1"/>
</dbReference>
<feature type="DNA-binding region" description="H-T-H motif" evidence="4">
    <location>
        <begin position="34"/>
        <end position="53"/>
    </location>
</feature>
<feature type="domain" description="HTH tetR-type" evidence="5">
    <location>
        <begin position="11"/>
        <end position="71"/>
    </location>
</feature>
<dbReference type="PRINTS" id="PR00455">
    <property type="entry name" value="HTHTETR"/>
</dbReference>
<evidence type="ECO:0000256" key="4">
    <source>
        <dbReference type="PROSITE-ProRule" id="PRU00335"/>
    </source>
</evidence>
<proteinExistence type="predicted"/>
<evidence type="ECO:0000256" key="3">
    <source>
        <dbReference type="ARBA" id="ARBA00023163"/>
    </source>
</evidence>
<gene>
    <name evidence="6" type="ORF">RFM51_11670</name>
</gene>
<dbReference type="Pfam" id="PF00440">
    <property type="entry name" value="TetR_N"/>
    <property type="match status" value="1"/>
</dbReference>
<dbReference type="Gene3D" id="1.10.357.10">
    <property type="entry name" value="Tetracycline Repressor, domain 2"/>
    <property type="match status" value="1"/>
</dbReference>
<keyword evidence="1" id="KW-0805">Transcription regulation</keyword>
<organism evidence="6 7">
    <name type="scientific">Mesorhizobium australafricanum</name>
    <dbReference type="NCBI Taxonomy" id="3072311"/>
    <lineage>
        <taxon>Bacteria</taxon>
        <taxon>Pseudomonadati</taxon>
        <taxon>Pseudomonadota</taxon>
        <taxon>Alphaproteobacteria</taxon>
        <taxon>Hyphomicrobiales</taxon>
        <taxon>Phyllobacteriaceae</taxon>
        <taxon>Mesorhizobium</taxon>
    </lineage>
</organism>
<evidence type="ECO:0000313" key="7">
    <source>
        <dbReference type="Proteomes" id="UP001272097"/>
    </source>
</evidence>
<keyword evidence="2 4" id="KW-0238">DNA-binding</keyword>
<reference evidence="6 7" key="1">
    <citation type="submission" date="2023-08" db="EMBL/GenBank/DDBJ databases">
        <title>Implementing the SeqCode for naming new Mesorhizobium species isolated from Vachellia karroo root nodules.</title>
        <authorList>
            <person name="Van Lill M."/>
        </authorList>
    </citation>
    <scope>NUCLEOTIDE SEQUENCE [LARGE SCALE GENOMIC DNA]</scope>
    <source>
        <strain evidence="6 7">VK3E</strain>
    </source>
</reference>
<accession>A0ABU4WW06</accession>
<evidence type="ECO:0000256" key="1">
    <source>
        <dbReference type="ARBA" id="ARBA00023015"/>
    </source>
</evidence>
<dbReference type="PANTHER" id="PTHR30055">
    <property type="entry name" value="HTH-TYPE TRANSCRIPTIONAL REGULATOR RUTR"/>
    <property type="match status" value="1"/>
</dbReference>
<dbReference type="EMBL" id="JAVIIS010000013">
    <property type="protein sequence ID" value="MDX8440250.1"/>
    <property type="molecule type" value="Genomic_DNA"/>
</dbReference>
<dbReference type="RefSeq" id="WP_320214168.1">
    <property type="nucleotide sequence ID" value="NZ_JAVIIS010000013.1"/>
</dbReference>
<dbReference type="PANTHER" id="PTHR30055:SF234">
    <property type="entry name" value="HTH-TYPE TRANSCRIPTIONAL REGULATOR BETI"/>
    <property type="match status" value="1"/>
</dbReference>
<dbReference type="InterPro" id="IPR001647">
    <property type="entry name" value="HTH_TetR"/>
</dbReference>
<dbReference type="InterPro" id="IPR050109">
    <property type="entry name" value="HTH-type_TetR-like_transc_reg"/>
</dbReference>
<evidence type="ECO:0000256" key="2">
    <source>
        <dbReference type="ARBA" id="ARBA00023125"/>
    </source>
</evidence>
<dbReference type="Proteomes" id="UP001272097">
    <property type="component" value="Unassembled WGS sequence"/>
</dbReference>
<dbReference type="SUPFAM" id="SSF46689">
    <property type="entry name" value="Homeodomain-like"/>
    <property type="match status" value="1"/>
</dbReference>
<dbReference type="InterPro" id="IPR009057">
    <property type="entry name" value="Homeodomain-like_sf"/>
</dbReference>
<evidence type="ECO:0000313" key="6">
    <source>
        <dbReference type="EMBL" id="MDX8440250.1"/>
    </source>
</evidence>